<proteinExistence type="predicted"/>
<dbReference type="RefSeq" id="XP_025389233.1">
    <property type="nucleotide sequence ID" value="XM_025535243.1"/>
</dbReference>
<comment type="caution">
    <text evidence="2">The sequence shown here is derived from an EMBL/GenBank/DDBJ whole genome shotgun (WGS) entry which is preliminary data.</text>
</comment>
<evidence type="ECO:0000313" key="2">
    <source>
        <dbReference type="EMBL" id="PWY75703.1"/>
    </source>
</evidence>
<sequence>MSRTIINRMASDHCRDRTLKPAARSIRTSPPGQPQFPPNAQCPPSKRYPAGQNRYIASSQPGDGEIPLTTLSSGILTAANPGHARSIVWNHSSGIPRKNSNTHSSTDGWGHSRRGRSLPMPPGLPQQPVMEAWAGNAYQMQYMQQIQPMEMGQAPASNGDETTQAPADMVSIWLKMHI</sequence>
<dbReference type="GeneID" id="37057205"/>
<reference evidence="2" key="1">
    <citation type="submission" date="2016-12" db="EMBL/GenBank/DDBJ databases">
        <title>The genomes of Aspergillus section Nigri reveals drivers in fungal speciation.</title>
        <authorList>
            <consortium name="DOE Joint Genome Institute"/>
            <person name="Vesth T.C."/>
            <person name="Nybo J."/>
            <person name="Theobald S."/>
            <person name="Brandl J."/>
            <person name="Frisvad J.C."/>
            <person name="Nielsen K.F."/>
            <person name="Lyhne E.K."/>
            <person name="Kogle M.E."/>
            <person name="Kuo A."/>
            <person name="Riley R."/>
            <person name="Clum A."/>
            <person name="Nolan M."/>
            <person name="Lipzen A."/>
            <person name="Salamov A."/>
            <person name="Henrissat B."/>
            <person name="Wiebenga A."/>
            <person name="De vries R.P."/>
            <person name="Grigoriev I.V."/>
            <person name="Mortensen U.H."/>
            <person name="Andersen M.R."/>
            <person name="Baker S.E."/>
        </authorList>
    </citation>
    <scope>NUCLEOTIDE SEQUENCE</scope>
    <source>
        <strain evidence="2">CBS 122712</strain>
    </source>
</reference>
<protein>
    <submittedName>
        <fullName evidence="2">Uncharacterized protein</fullName>
    </submittedName>
</protein>
<dbReference type="VEuPathDB" id="FungiDB:BO83DRAFT_425985"/>
<keyword evidence="3" id="KW-1185">Reference proteome</keyword>
<feature type="compositionally biased region" description="Pro residues" evidence="1">
    <location>
        <begin position="31"/>
        <end position="41"/>
    </location>
</feature>
<accession>A0A317VMZ5</accession>
<gene>
    <name evidence="2" type="ORF">BO83DRAFT_425985</name>
</gene>
<name>A0A317VMZ5_ASPEC</name>
<feature type="compositionally biased region" description="Polar residues" evidence="1">
    <location>
        <begin position="91"/>
        <end position="107"/>
    </location>
</feature>
<evidence type="ECO:0000256" key="1">
    <source>
        <dbReference type="SAM" id="MobiDB-lite"/>
    </source>
</evidence>
<dbReference type="EMBL" id="MSFU01000009">
    <property type="protein sequence ID" value="PWY75703.1"/>
    <property type="molecule type" value="Genomic_DNA"/>
</dbReference>
<evidence type="ECO:0000313" key="3">
    <source>
        <dbReference type="Proteomes" id="UP000246171"/>
    </source>
</evidence>
<feature type="region of interest" description="Disordered" evidence="1">
    <location>
        <begin position="24"/>
        <end position="51"/>
    </location>
</feature>
<organism evidence="2 3">
    <name type="scientific">Aspergillus eucalypticola (strain CBS 122712 / IBT 29274)</name>
    <dbReference type="NCBI Taxonomy" id="1448314"/>
    <lineage>
        <taxon>Eukaryota</taxon>
        <taxon>Fungi</taxon>
        <taxon>Dikarya</taxon>
        <taxon>Ascomycota</taxon>
        <taxon>Pezizomycotina</taxon>
        <taxon>Eurotiomycetes</taxon>
        <taxon>Eurotiomycetidae</taxon>
        <taxon>Eurotiales</taxon>
        <taxon>Aspergillaceae</taxon>
        <taxon>Aspergillus</taxon>
        <taxon>Aspergillus subgen. Circumdati</taxon>
    </lineage>
</organism>
<feature type="region of interest" description="Disordered" evidence="1">
    <location>
        <begin position="91"/>
        <end position="122"/>
    </location>
</feature>
<dbReference type="AlphaFoldDB" id="A0A317VMZ5"/>
<dbReference type="Proteomes" id="UP000246171">
    <property type="component" value="Unassembled WGS sequence"/>
</dbReference>